<keyword evidence="6" id="KW-0234">DNA repair</keyword>
<protein>
    <recommendedName>
        <fullName evidence="6">DNA replication and repair protein RecF</fullName>
    </recommendedName>
</protein>
<proteinExistence type="inferred from homology"/>
<comment type="function">
    <text evidence="6">The RecF protein is involved in DNA metabolism; it is required for DNA replication and normal SOS inducibility. RecF binds preferentially to single-stranded, linear DNA. It also seems to bind ATP.</text>
</comment>
<dbReference type="RefSeq" id="WP_155696846.1">
    <property type="nucleotide sequence ID" value="NZ_WOCD01000005.1"/>
</dbReference>
<dbReference type="AlphaFoldDB" id="A0A6N8FGY6"/>
<sequence length="375" mass="42855">MLVEKVNIVGFRNLKLVAIETKASVNCFYGKNGSGKTSLLEALYFLSRARSFRSNKRNHLINSDESYLAVAASLEQSGSHKLGLDLDEKGNSRLKLDGEILNRLSEGTAIFPVQLITPESFDVFFSSPKARRGFLDFGLFHVEHDYQKCWSDYHKQQKQINALLKLGNADTKELTFWYRGLVESANLVEEFRNGFIENLLQPILDELTENLKNKETVELLKAIKVKYKSKLFDATEDLDKAIQHQIFKDQRYKQVGFGPSKADILFTQNGEDITNKLSRGQSKMLFYLLEVGMVRLVKKVSNKNMLLLIDDLPSEVDEFTRETMLEMLLNSEAQVFVTGIESKIAMEFKKYTNSVNVFHVEHGTIKPENMEQLCP</sequence>
<dbReference type="Gene3D" id="1.20.1050.90">
    <property type="entry name" value="RecF/RecN/SMC, N-terminal domain"/>
    <property type="match status" value="1"/>
</dbReference>
<feature type="binding site" evidence="6">
    <location>
        <begin position="30"/>
        <end position="37"/>
    </location>
    <ligand>
        <name>ATP</name>
        <dbReference type="ChEBI" id="CHEBI:30616"/>
    </ligand>
</feature>
<dbReference type="GO" id="GO:0005737">
    <property type="term" value="C:cytoplasm"/>
    <property type="evidence" value="ECO:0007669"/>
    <property type="project" value="UniProtKB-SubCell"/>
</dbReference>
<evidence type="ECO:0000256" key="4">
    <source>
        <dbReference type="ARBA" id="ARBA00022840"/>
    </source>
</evidence>
<dbReference type="GO" id="GO:0005524">
    <property type="term" value="F:ATP binding"/>
    <property type="evidence" value="ECO:0007669"/>
    <property type="project" value="UniProtKB-UniRule"/>
</dbReference>
<reference evidence="8 9" key="1">
    <citation type="submission" date="2019-11" db="EMBL/GenBank/DDBJ databases">
        <title>P. haliotis isolates from Z. marina roots.</title>
        <authorList>
            <person name="Cohen M."/>
            <person name="Jospin G."/>
            <person name="Eisen J.A."/>
            <person name="Coil D.A."/>
        </authorList>
    </citation>
    <scope>NUCLEOTIDE SEQUENCE [LARGE SCALE GENOMIC DNA]</scope>
    <source>
        <strain evidence="8 9">UCD-MCMsp1aY</strain>
    </source>
</reference>
<dbReference type="Gene3D" id="3.40.50.300">
    <property type="entry name" value="P-loop containing nucleotide triphosphate hydrolases"/>
    <property type="match status" value="1"/>
</dbReference>
<dbReference type="InterPro" id="IPR001238">
    <property type="entry name" value="DNA-binding_RecF"/>
</dbReference>
<keyword evidence="9" id="KW-1185">Reference proteome</keyword>
<evidence type="ECO:0000256" key="3">
    <source>
        <dbReference type="ARBA" id="ARBA00022741"/>
    </source>
</evidence>
<organism evidence="8 9">
    <name type="scientific">Psychrosphaera haliotis</name>
    <dbReference type="NCBI Taxonomy" id="555083"/>
    <lineage>
        <taxon>Bacteria</taxon>
        <taxon>Pseudomonadati</taxon>
        <taxon>Pseudomonadota</taxon>
        <taxon>Gammaproteobacteria</taxon>
        <taxon>Alteromonadales</taxon>
        <taxon>Pseudoalteromonadaceae</taxon>
        <taxon>Psychrosphaera</taxon>
    </lineage>
</organism>
<evidence type="ECO:0000256" key="6">
    <source>
        <dbReference type="HAMAP-Rule" id="MF_00365"/>
    </source>
</evidence>
<keyword evidence="1 6" id="KW-0963">Cytoplasm</keyword>
<keyword evidence="2 6" id="KW-0235">DNA replication</keyword>
<evidence type="ECO:0000256" key="1">
    <source>
        <dbReference type="ARBA" id="ARBA00022490"/>
    </source>
</evidence>
<evidence type="ECO:0000256" key="2">
    <source>
        <dbReference type="ARBA" id="ARBA00022705"/>
    </source>
</evidence>
<evidence type="ECO:0000259" key="7">
    <source>
        <dbReference type="Pfam" id="PF02463"/>
    </source>
</evidence>
<dbReference type="GO" id="GO:0009432">
    <property type="term" value="P:SOS response"/>
    <property type="evidence" value="ECO:0007669"/>
    <property type="project" value="UniProtKB-UniRule"/>
</dbReference>
<dbReference type="GO" id="GO:0000731">
    <property type="term" value="P:DNA synthesis involved in DNA repair"/>
    <property type="evidence" value="ECO:0007669"/>
    <property type="project" value="TreeGrafter"/>
</dbReference>
<dbReference type="InterPro" id="IPR027417">
    <property type="entry name" value="P-loop_NTPase"/>
</dbReference>
<dbReference type="InterPro" id="IPR003395">
    <property type="entry name" value="RecF/RecN/SMC_N"/>
</dbReference>
<feature type="domain" description="RecF/RecN/SMC N-terminal" evidence="7">
    <location>
        <begin position="3"/>
        <end position="365"/>
    </location>
</feature>
<keyword evidence="5 6" id="KW-0238">DNA-binding</keyword>
<evidence type="ECO:0000256" key="5">
    <source>
        <dbReference type="ARBA" id="ARBA00023125"/>
    </source>
</evidence>
<keyword evidence="3 6" id="KW-0547">Nucleotide-binding</keyword>
<dbReference type="EMBL" id="WOCD01000005">
    <property type="protein sequence ID" value="MUH73521.1"/>
    <property type="molecule type" value="Genomic_DNA"/>
</dbReference>
<dbReference type="PANTHER" id="PTHR32182">
    <property type="entry name" value="DNA REPLICATION AND REPAIR PROTEIN RECF"/>
    <property type="match status" value="1"/>
</dbReference>
<comment type="caution">
    <text evidence="8">The sequence shown here is derived from an EMBL/GenBank/DDBJ whole genome shotgun (WGS) entry which is preliminary data.</text>
</comment>
<dbReference type="OrthoDB" id="9803889at2"/>
<gene>
    <name evidence="6 8" type="primary">recF</name>
    <name evidence="8" type="ORF">GNP35_14125</name>
</gene>
<keyword evidence="6" id="KW-0227">DNA damage</keyword>
<evidence type="ECO:0000313" key="9">
    <source>
        <dbReference type="Proteomes" id="UP000439994"/>
    </source>
</evidence>
<evidence type="ECO:0000313" key="8">
    <source>
        <dbReference type="EMBL" id="MUH73521.1"/>
    </source>
</evidence>
<dbReference type="GO" id="GO:0006302">
    <property type="term" value="P:double-strand break repair"/>
    <property type="evidence" value="ECO:0007669"/>
    <property type="project" value="TreeGrafter"/>
</dbReference>
<dbReference type="HAMAP" id="MF_00365">
    <property type="entry name" value="RecF"/>
    <property type="match status" value="1"/>
</dbReference>
<name>A0A6N8FGY6_9GAMM</name>
<dbReference type="PANTHER" id="PTHR32182:SF0">
    <property type="entry name" value="DNA REPLICATION AND REPAIR PROTEIN RECF"/>
    <property type="match status" value="1"/>
</dbReference>
<dbReference type="GO" id="GO:0003697">
    <property type="term" value="F:single-stranded DNA binding"/>
    <property type="evidence" value="ECO:0007669"/>
    <property type="project" value="UniProtKB-UniRule"/>
</dbReference>
<accession>A0A6N8FGY6</accession>
<dbReference type="NCBIfam" id="TIGR00611">
    <property type="entry name" value="recf"/>
    <property type="match status" value="1"/>
</dbReference>
<dbReference type="Pfam" id="PF02463">
    <property type="entry name" value="SMC_N"/>
    <property type="match status" value="1"/>
</dbReference>
<comment type="subcellular location">
    <subcellularLocation>
        <location evidence="6">Cytoplasm</location>
    </subcellularLocation>
</comment>
<dbReference type="GO" id="GO:0006260">
    <property type="term" value="P:DNA replication"/>
    <property type="evidence" value="ECO:0007669"/>
    <property type="project" value="UniProtKB-UniRule"/>
</dbReference>
<comment type="similarity">
    <text evidence="6">Belongs to the RecF family.</text>
</comment>
<dbReference type="SUPFAM" id="SSF52540">
    <property type="entry name" value="P-loop containing nucleoside triphosphate hydrolases"/>
    <property type="match status" value="1"/>
</dbReference>
<dbReference type="InterPro" id="IPR042174">
    <property type="entry name" value="RecF_2"/>
</dbReference>
<dbReference type="Proteomes" id="UP000439994">
    <property type="component" value="Unassembled WGS sequence"/>
</dbReference>
<keyword evidence="6" id="KW-0742">SOS response</keyword>
<keyword evidence="4 6" id="KW-0067">ATP-binding</keyword>